<keyword evidence="4" id="KW-1185">Reference proteome</keyword>
<dbReference type="PROSITE" id="PS51272">
    <property type="entry name" value="SLH"/>
    <property type="match status" value="1"/>
</dbReference>
<keyword evidence="1" id="KW-0732">Signal</keyword>
<dbReference type="InterPro" id="IPR035940">
    <property type="entry name" value="CAP_sf"/>
</dbReference>
<feature type="domain" description="SLH" evidence="2">
    <location>
        <begin position="84"/>
        <end position="147"/>
    </location>
</feature>
<sequence length="387" mass="42965">MRRLICLVVMMMLAVVPAAVVAAVDKPSDWAQQEVESAIEEGLVPPDMQRDYRGDITRSEFARLAMHFLSAKLGKTAEEIVAGKGKQAMSDAFSDTDDRDILAAHALGIVSGKGRGLFRPGDLITRQEAAVMLYRTGKLFGMKSADGVYWFADDHEVADWAGEAVAFVYSTSDTMNGARVMGGVSEDRFGPNGRYTRQQAYITFKRLGNAMVAYHPDQMSDALTDMERELADLINDYRESLGLEPMRISKSLTKVARYHVYDSNAHRPEDGVDARGMEANLHSWSDQGHWKAVAYTPDHEYAELMWSKPSELTEYTDNGFEISVARYGAEITPQIALDLWKGSPGHNNVIVGEGYWSGLKVMGIGIYGGYSHVWFGLEEDPAGYYLE</sequence>
<evidence type="ECO:0000313" key="4">
    <source>
        <dbReference type="Proteomes" id="UP001596989"/>
    </source>
</evidence>
<dbReference type="Gene3D" id="3.40.33.10">
    <property type="entry name" value="CAP"/>
    <property type="match status" value="1"/>
</dbReference>
<dbReference type="EMBL" id="JBHTJZ010000012">
    <property type="protein sequence ID" value="MFD0960043.1"/>
    <property type="molecule type" value="Genomic_DNA"/>
</dbReference>
<dbReference type="Pfam" id="PF00188">
    <property type="entry name" value="CAP"/>
    <property type="match status" value="1"/>
</dbReference>
<dbReference type="SUPFAM" id="SSF55797">
    <property type="entry name" value="PR-1-like"/>
    <property type="match status" value="1"/>
</dbReference>
<evidence type="ECO:0000256" key="1">
    <source>
        <dbReference type="SAM" id="SignalP"/>
    </source>
</evidence>
<evidence type="ECO:0000313" key="3">
    <source>
        <dbReference type="EMBL" id="MFD0960043.1"/>
    </source>
</evidence>
<feature type="chain" id="PRO_5045064085" evidence="1">
    <location>
        <begin position="23"/>
        <end position="387"/>
    </location>
</feature>
<protein>
    <submittedName>
        <fullName evidence="3">S-layer homology domain-containing protein</fullName>
    </submittedName>
</protein>
<dbReference type="RefSeq" id="WP_377564366.1">
    <property type="nucleotide sequence ID" value="NZ_JBHTJZ010000012.1"/>
</dbReference>
<reference evidence="4" key="1">
    <citation type="journal article" date="2019" name="Int. J. Syst. Evol. Microbiol.">
        <title>The Global Catalogue of Microorganisms (GCM) 10K type strain sequencing project: providing services to taxonomists for standard genome sequencing and annotation.</title>
        <authorList>
            <consortium name="The Broad Institute Genomics Platform"/>
            <consortium name="The Broad Institute Genome Sequencing Center for Infectious Disease"/>
            <person name="Wu L."/>
            <person name="Ma J."/>
        </authorList>
    </citation>
    <scope>NUCLEOTIDE SEQUENCE [LARGE SCALE GENOMIC DNA]</scope>
    <source>
        <strain evidence="4">CCUG 59129</strain>
    </source>
</reference>
<name>A0ABW3HR73_9BACL</name>
<organism evidence="3 4">
    <name type="scientific">Paenibacillus chungangensis</name>
    <dbReference type="NCBI Taxonomy" id="696535"/>
    <lineage>
        <taxon>Bacteria</taxon>
        <taxon>Bacillati</taxon>
        <taxon>Bacillota</taxon>
        <taxon>Bacilli</taxon>
        <taxon>Bacillales</taxon>
        <taxon>Paenibacillaceae</taxon>
        <taxon>Paenibacillus</taxon>
    </lineage>
</organism>
<dbReference type="InterPro" id="IPR014044">
    <property type="entry name" value="CAP_dom"/>
</dbReference>
<dbReference type="InterPro" id="IPR001119">
    <property type="entry name" value="SLH_dom"/>
</dbReference>
<dbReference type="CDD" id="cd05379">
    <property type="entry name" value="CAP_bacterial"/>
    <property type="match status" value="1"/>
</dbReference>
<accession>A0ABW3HR73</accession>
<feature type="signal peptide" evidence="1">
    <location>
        <begin position="1"/>
        <end position="22"/>
    </location>
</feature>
<evidence type="ECO:0000259" key="2">
    <source>
        <dbReference type="PROSITE" id="PS51272"/>
    </source>
</evidence>
<proteinExistence type="predicted"/>
<dbReference type="Pfam" id="PF00395">
    <property type="entry name" value="SLH"/>
    <property type="match status" value="1"/>
</dbReference>
<dbReference type="Proteomes" id="UP001596989">
    <property type="component" value="Unassembled WGS sequence"/>
</dbReference>
<gene>
    <name evidence="3" type="ORF">ACFQ2I_11620</name>
</gene>
<comment type="caution">
    <text evidence="3">The sequence shown here is derived from an EMBL/GenBank/DDBJ whole genome shotgun (WGS) entry which is preliminary data.</text>
</comment>